<evidence type="ECO:0000256" key="7">
    <source>
        <dbReference type="ARBA" id="ARBA00023242"/>
    </source>
</evidence>
<proteinExistence type="inferred from homology"/>
<evidence type="ECO:0000256" key="1">
    <source>
        <dbReference type="ARBA" id="ARBA00001968"/>
    </source>
</evidence>
<keyword evidence="10" id="KW-1185">Reference proteome</keyword>
<dbReference type="GeneID" id="109582044"/>
<dbReference type="PANTHER" id="PTHR22930:SF269">
    <property type="entry name" value="NUCLEASE HARBI1-LIKE PROTEIN"/>
    <property type="match status" value="1"/>
</dbReference>
<evidence type="ECO:0000256" key="5">
    <source>
        <dbReference type="ARBA" id="ARBA00022723"/>
    </source>
</evidence>
<dbReference type="GO" id="GO:0005634">
    <property type="term" value="C:nucleus"/>
    <property type="evidence" value="ECO:0007669"/>
    <property type="project" value="UniProtKB-SubCell"/>
</dbReference>
<dbReference type="GO" id="GO:0016787">
    <property type="term" value="F:hydrolase activity"/>
    <property type="evidence" value="ECO:0007669"/>
    <property type="project" value="UniProtKB-KW"/>
</dbReference>
<evidence type="ECO:0000259" key="8">
    <source>
        <dbReference type="Pfam" id="PF13359"/>
    </source>
</evidence>
<comment type="cofactor">
    <cofactor evidence="1">
        <name>a divalent metal cation</name>
        <dbReference type="ChEBI" id="CHEBI:60240"/>
    </cofactor>
</comment>
<organism evidence="9 10">
    <name type="scientific">Amphimedon queenslandica</name>
    <name type="common">Sponge</name>
    <dbReference type="NCBI Taxonomy" id="400682"/>
    <lineage>
        <taxon>Eukaryota</taxon>
        <taxon>Metazoa</taxon>
        <taxon>Porifera</taxon>
        <taxon>Demospongiae</taxon>
        <taxon>Heteroscleromorpha</taxon>
        <taxon>Haplosclerida</taxon>
        <taxon>Niphatidae</taxon>
        <taxon>Amphimedon</taxon>
    </lineage>
</organism>
<evidence type="ECO:0000313" key="10">
    <source>
        <dbReference type="Proteomes" id="UP000007879"/>
    </source>
</evidence>
<dbReference type="GO" id="GO:0004518">
    <property type="term" value="F:nuclease activity"/>
    <property type="evidence" value="ECO:0007669"/>
    <property type="project" value="UniProtKB-KW"/>
</dbReference>
<dbReference type="GO" id="GO:0046872">
    <property type="term" value="F:metal ion binding"/>
    <property type="evidence" value="ECO:0007669"/>
    <property type="project" value="UniProtKB-KW"/>
</dbReference>
<evidence type="ECO:0000256" key="6">
    <source>
        <dbReference type="ARBA" id="ARBA00022801"/>
    </source>
</evidence>
<keyword evidence="7" id="KW-0539">Nucleus</keyword>
<evidence type="ECO:0000256" key="2">
    <source>
        <dbReference type="ARBA" id="ARBA00004123"/>
    </source>
</evidence>
<protein>
    <recommendedName>
        <fullName evidence="8">DDE Tnp4 domain-containing protein</fullName>
    </recommendedName>
</protein>
<dbReference type="Pfam" id="PF13359">
    <property type="entry name" value="DDE_Tnp_4"/>
    <property type="match status" value="1"/>
</dbReference>
<dbReference type="AlphaFoldDB" id="A0AAN0J5Y8"/>
<keyword evidence="5" id="KW-0479">Metal-binding</keyword>
<accession>A0AAN0J5Y8</accession>
<keyword evidence="6" id="KW-0378">Hydrolase</keyword>
<dbReference type="PANTHER" id="PTHR22930">
    <property type="match status" value="1"/>
</dbReference>
<comment type="similarity">
    <text evidence="3">Belongs to the HARBI1 family.</text>
</comment>
<sequence length="292" mass="33606">MDEERDDELLLLLLLLWCRNKRKRHPKRLWVKHIYSLRRHYSEYHNLLQEMRLADPESHFMYLRMKRETFDVLVRVVTPYLTRRRYISGNRPSITPAEKLALTLRFLATGNSQISLSFNFKMGWATVSKVLHETCCAIWDALVSSYLKFPQSIEEWKAISLQFWRSWNFPNCFGAIDGKHVVIQASNNSGSTYYNYKGTFSVVLLAVCDAYYQFLMVDIGGNGKESDGGILSYSSCGTSLEMDSINLPDPTSLPDQSDLKAPYVFVGDDGFPLGTNLLKPFPRNNNITKDKS</sequence>
<evidence type="ECO:0000313" key="9">
    <source>
        <dbReference type="EnsemblMetazoa" id="XP_019852167.1"/>
    </source>
</evidence>
<dbReference type="EnsemblMetazoa" id="XM_019996608.1">
    <property type="protein sequence ID" value="XP_019852167.1"/>
    <property type="gene ID" value="LOC109582044"/>
</dbReference>
<dbReference type="RefSeq" id="XP_019852167.1">
    <property type="nucleotide sequence ID" value="XM_019996608.1"/>
</dbReference>
<comment type="subcellular location">
    <subcellularLocation>
        <location evidence="2">Nucleus</location>
    </subcellularLocation>
</comment>
<evidence type="ECO:0000256" key="3">
    <source>
        <dbReference type="ARBA" id="ARBA00006958"/>
    </source>
</evidence>
<dbReference type="Proteomes" id="UP000007879">
    <property type="component" value="Unassembled WGS sequence"/>
</dbReference>
<name>A0AAN0J5Y8_AMPQE</name>
<reference evidence="9" key="2">
    <citation type="submission" date="2024-06" db="UniProtKB">
        <authorList>
            <consortium name="EnsemblMetazoa"/>
        </authorList>
    </citation>
    <scope>IDENTIFICATION</scope>
</reference>
<dbReference type="InterPro" id="IPR027806">
    <property type="entry name" value="HARBI1_dom"/>
</dbReference>
<dbReference type="KEGG" id="aqu:109582044"/>
<reference evidence="10" key="1">
    <citation type="journal article" date="2010" name="Nature">
        <title>The Amphimedon queenslandica genome and the evolution of animal complexity.</title>
        <authorList>
            <person name="Srivastava M."/>
            <person name="Simakov O."/>
            <person name="Chapman J."/>
            <person name="Fahey B."/>
            <person name="Gauthier M.E."/>
            <person name="Mitros T."/>
            <person name="Richards G.S."/>
            <person name="Conaco C."/>
            <person name="Dacre M."/>
            <person name="Hellsten U."/>
            <person name="Larroux C."/>
            <person name="Putnam N.H."/>
            <person name="Stanke M."/>
            <person name="Adamska M."/>
            <person name="Darling A."/>
            <person name="Degnan S.M."/>
            <person name="Oakley T.H."/>
            <person name="Plachetzki D.C."/>
            <person name="Zhai Y."/>
            <person name="Adamski M."/>
            <person name="Calcino A."/>
            <person name="Cummins S.F."/>
            <person name="Goodstein D.M."/>
            <person name="Harris C."/>
            <person name="Jackson D.J."/>
            <person name="Leys S.P."/>
            <person name="Shu S."/>
            <person name="Woodcroft B.J."/>
            <person name="Vervoort M."/>
            <person name="Kosik K.S."/>
            <person name="Manning G."/>
            <person name="Degnan B.M."/>
            <person name="Rokhsar D.S."/>
        </authorList>
    </citation>
    <scope>NUCLEOTIDE SEQUENCE [LARGE SCALE GENOMIC DNA]</scope>
</reference>
<feature type="domain" description="DDE Tnp4" evidence="8">
    <location>
        <begin position="176"/>
        <end position="289"/>
    </location>
</feature>
<dbReference type="InterPro" id="IPR045249">
    <property type="entry name" value="HARBI1-like"/>
</dbReference>
<evidence type="ECO:0000256" key="4">
    <source>
        <dbReference type="ARBA" id="ARBA00022722"/>
    </source>
</evidence>
<keyword evidence="4" id="KW-0540">Nuclease</keyword>